<proteinExistence type="predicted"/>
<dbReference type="ESTHER" id="desaa-b8f9i4">
    <property type="family name" value="Chlorophyllase"/>
</dbReference>
<dbReference type="AlphaFoldDB" id="B8F9I4"/>
<feature type="chain" id="PRO_5002872124" description="Alpha/beta fold hydrolase" evidence="1">
    <location>
        <begin position="24"/>
        <end position="336"/>
    </location>
</feature>
<name>B8F9I4_DESAL</name>
<evidence type="ECO:0000256" key="1">
    <source>
        <dbReference type="SAM" id="SignalP"/>
    </source>
</evidence>
<keyword evidence="1" id="KW-0732">Signal</keyword>
<dbReference type="EMBL" id="CP001322">
    <property type="protein sequence ID" value="ACL02930.1"/>
    <property type="molecule type" value="Genomic_DNA"/>
</dbReference>
<dbReference type="Proteomes" id="UP000000739">
    <property type="component" value="Chromosome"/>
</dbReference>
<dbReference type="PANTHER" id="PTHR33428:SF14">
    <property type="entry name" value="CARBOXYLESTERASE TYPE B DOMAIN-CONTAINING PROTEIN"/>
    <property type="match status" value="1"/>
</dbReference>
<dbReference type="SUPFAM" id="SSF53474">
    <property type="entry name" value="alpha/beta-Hydrolases"/>
    <property type="match status" value="1"/>
</dbReference>
<accession>B8F9I4</accession>
<feature type="signal peptide" evidence="1">
    <location>
        <begin position="1"/>
        <end position="23"/>
    </location>
</feature>
<organism evidence="2 3">
    <name type="scientific">Desulfatibacillum aliphaticivorans</name>
    <dbReference type="NCBI Taxonomy" id="218208"/>
    <lineage>
        <taxon>Bacteria</taxon>
        <taxon>Pseudomonadati</taxon>
        <taxon>Thermodesulfobacteriota</taxon>
        <taxon>Desulfobacteria</taxon>
        <taxon>Desulfobacterales</taxon>
        <taxon>Desulfatibacillaceae</taxon>
        <taxon>Desulfatibacillum</taxon>
    </lineage>
</organism>
<gene>
    <name evidence="2" type="ordered locus">Dalk_1227</name>
</gene>
<evidence type="ECO:0008006" key="4">
    <source>
        <dbReference type="Google" id="ProtNLM"/>
    </source>
</evidence>
<dbReference type="RefSeq" id="WP_012610366.1">
    <property type="nucleotide sequence ID" value="NC_011768.1"/>
</dbReference>
<dbReference type="PANTHER" id="PTHR33428">
    <property type="entry name" value="CHLOROPHYLLASE-2, CHLOROPLASTIC"/>
    <property type="match status" value="1"/>
</dbReference>
<dbReference type="Pfam" id="PF07224">
    <property type="entry name" value="Chlorophyllase"/>
    <property type="match status" value="1"/>
</dbReference>
<protein>
    <recommendedName>
        <fullName evidence="4">Alpha/beta fold hydrolase</fullName>
    </recommendedName>
</protein>
<dbReference type="Gene3D" id="3.40.50.1820">
    <property type="entry name" value="alpha/beta hydrolase"/>
    <property type="match status" value="1"/>
</dbReference>
<keyword evidence="3" id="KW-1185">Reference proteome</keyword>
<dbReference type="HOGENOM" id="CLU_064944_0_0_7"/>
<evidence type="ECO:0000313" key="3">
    <source>
        <dbReference type="Proteomes" id="UP000000739"/>
    </source>
</evidence>
<reference evidence="2 3" key="1">
    <citation type="journal article" date="2012" name="Environ. Microbiol.">
        <title>The genome sequence of Desulfatibacillum alkenivorans AK-01: a blueprint for anaerobic alkane oxidation.</title>
        <authorList>
            <person name="Callaghan A.V."/>
            <person name="Morris B.E."/>
            <person name="Pereira I.A."/>
            <person name="McInerney M.J."/>
            <person name="Austin R.N."/>
            <person name="Groves J.T."/>
            <person name="Kukor J.J."/>
            <person name="Suflita J.M."/>
            <person name="Young L.Y."/>
            <person name="Zylstra G.J."/>
            <person name="Wawrik B."/>
        </authorList>
    </citation>
    <scope>NUCLEOTIDE SEQUENCE [LARGE SCALE GENOMIC DNA]</scope>
    <source>
        <strain evidence="2 3">AK-01</strain>
    </source>
</reference>
<sequence>MKKVLAATLILLLASPVCLWAMAPSPPDPPETGYGSTQFYITDSYTEYEMGDSGDGERVWWYVPEVLKNGDSAPVVIFLHGFLMVAPDIYMGHIEHLCSQGYIVIFPQFNKGGISGVIQDMMLNADQNDFLTRAIDATNLALTQLGGIAETDDMVLYGHSVGGLMALCWAGFDGPAVQRVVLASPCLDNTEAMPSFVSSMMEGLITNLDYEALGPATQCPVTILWGNDDALATASQMESVVDALPNAASIRLYTAFSDDNGNPEIIADHMACAQDDGWMPSLLMDMFGGDCEEDSLDYRYFYAGLDQALDGLIDMAFDMGAWSDGEPVVPVIEGLP</sequence>
<evidence type="ECO:0000313" key="2">
    <source>
        <dbReference type="EMBL" id="ACL02930.1"/>
    </source>
</evidence>
<dbReference type="KEGG" id="dal:Dalk_1227"/>
<dbReference type="InterPro" id="IPR017395">
    <property type="entry name" value="Chlorophyllase-like"/>
</dbReference>
<dbReference type="eggNOG" id="COG1506">
    <property type="taxonomic scope" value="Bacteria"/>
</dbReference>
<dbReference type="InterPro" id="IPR029058">
    <property type="entry name" value="AB_hydrolase_fold"/>
</dbReference>